<dbReference type="AlphaFoldDB" id="A0A4U5PEW0"/>
<proteinExistence type="predicted"/>
<organism evidence="1 2">
    <name type="scientific">Steinernema carpocapsae</name>
    <name type="common">Entomopathogenic nematode</name>
    <dbReference type="NCBI Taxonomy" id="34508"/>
    <lineage>
        <taxon>Eukaryota</taxon>
        <taxon>Metazoa</taxon>
        <taxon>Ecdysozoa</taxon>
        <taxon>Nematoda</taxon>
        <taxon>Chromadorea</taxon>
        <taxon>Rhabditida</taxon>
        <taxon>Tylenchina</taxon>
        <taxon>Panagrolaimomorpha</taxon>
        <taxon>Strongyloidoidea</taxon>
        <taxon>Steinernematidae</taxon>
        <taxon>Steinernema</taxon>
    </lineage>
</organism>
<gene>
    <name evidence="1" type="ORF">L596_009278</name>
</gene>
<evidence type="ECO:0000313" key="2">
    <source>
        <dbReference type="Proteomes" id="UP000298663"/>
    </source>
</evidence>
<accession>A0A4U5PEW0</accession>
<reference evidence="1 2" key="1">
    <citation type="journal article" date="2015" name="Genome Biol.">
        <title>Comparative genomics of Steinernema reveals deeply conserved gene regulatory networks.</title>
        <authorList>
            <person name="Dillman A.R."/>
            <person name="Macchietto M."/>
            <person name="Porter C.F."/>
            <person name="Rogers A."/>
            <person name="Williams B."/>
            <person name="Antoshechkin I."/>
            <person name="Lee M.M."/>
            <person name="Goodwin Z."/>
            <person name="Lu X."/>
            <person name="Lewis E.E."/>
            <person name="Goodrich-Blair H."/>
            <person name="Stock S.P."/>
            <person name="Adams B.J."/>
            <person name="Sternberg P.W."/>
            <person name="Mortazavi A."/>
        </authorList>
    </citation>
    <scope>NUCLEOTIDE SEQUENCE [LARGE SCALE GENOMIC DNA]</scope>
    <source>
        <strain evidence="1 2">ALL</strain>
    </source>
</reference>
<comment type="caution">
    <text evidence="1">The sequence shown here is derived from an EMBL/GenBank/DDBJ whole genome shotgun (WGS) entry which is preliminary data.</text>
</comment>
<sequence length="228" mass="25893">MTLQKTLLDNEVKKEDWSKEAETIASQKNPRRKETAGYPKVVFRLYDISGTRQTNLKPSLIFKPVRRAKPICKSGAANCRAFGAPKNHNKNCPSLRLMPLSNSHVDLWNDVPKHWTRAIQPPHLPLSPNDTTKPALDRKLKSPVQQTFYHLLRSLYVPSTIHHMTPKTTQGKAADHLARIALDLQAVHTYKPHKMSSKLKAQIAKFGVTPPINVPPYGSFDKKFYPEF</sequence>
<name>A0A4U5PEW0_STECR</name>
<dbReference type="Proteomes" id="UP000298663">
    <property type="component" value="Unassembled WGS sequence"/>
</dbReference>
<evidence type="ECO:0000313" key="1">
    <source>
        <dbReference type="EMBL" id="TKR95059.1"/>
    </source>
</evidence>
<reference evidence="1 2" key="2">
    <citation type="journal article" date="2019" name="G3 (Bethesda)">
        <title>Hybrid Assembly of the Genome of the Entomopathogenic Nematode Steinernema carpocapsae Identifies the X-Chromosome.</title>
        <authorList>
            <person name="Serra L."/>
            <person name="Macchietto M."/>
            <person name="Macias-Munoz A."/>
            <person name="McGill C.J."/>
            <person name="Rodriguez I.M."/>
            <person name="Rodriguez B."/>
            <person name="Murad R."/>
            <person name="Mortazavi A."/>
        </authorList>
    </citation>
    <scope>NUCLEOTIDE SEQUENCE [LARGE SCALE GENOMIC DNA]</scope>
    <source>
        <strain evidence="1 2">ALL</strain>
    </source>
</reference>
<dbReference type="EMBL" id="AZBU02000002">
    <property type="protein sequence ID" value="TKR95059.1"/>
    <property type="molecule type" value="Genomic_DNA"/>
</dbReference>
<keyword evidence="2" id="KW-1185">Reference proteome</keyword>
<protein>
    <submittedName>
        <fullName evidence="1">Uncharacterized protein</fullName>
    </submittedName>
</protein>